<dbReference type="AlphaFoldDB" id="A0A1M6BUE0"/>
<protein>
    <submittedName>
        <fullName evidence="1">NTP pyrophosphatase, house-cleaning of non-canonical NTPs</fullName>
    </submittedName>
</protein>
<sequence>MNDQHATLHDLRERMASFVRERDWEQFHSPKNLSMSIAIEAAELMEHFQWLTTEQSEHLDPAALQEIGEELADIVLYSLSLANHLQIDLAETVLAKMAKNERKYPKEQVRGKAHKYTYYRKQEGEK</sequence>
<dbReference type="PANTHER" id="PTHR46523:SF1">
    <property type="entry name" value="DCTP PYROPHOSPHATASE 1"/>
    <property type="match status" value="1"/>
</dbReference>
<dbReference type="CDD" id="cd11537">
    <property type="entry name" value="NTP-PPase_RS21-C6_like"/>
    <property type="match status" value="1"/>
</dbReference>
<dbReference type="RefSeq" id="WP_072904979.1">
    <property type="nucleotide sequence ID" value="NZ_FQZT01000001.1"/>
</dbReference>
<gene>
    <name evidence="1" type="ORF">SAMN02745165_00304</name>
</gene>
<accession>A0A1M6BUE0</accession>
<dbReference type="GO" id="GO:0047429">
    <property type="term" value="F:nucleoside triphosphate diphosphatase activity"/>
    <property type="evidence" value="ECO:0007669"/>
    <property type="project" value="InterPro"/>
</dbReference>
<evidence type="ECO:0000313" key="2">
    <source>
        <dbReference type="Proteomes" id="UP000184171"/>
    </source>
</evidence>
<dbReference type="OrthoDB" id="9791898at2"/>
<reference evidence="1 2" key="1">
    <citation type="submission" date="2016-11" db="EMBL/GenBank/DDBJ databases">
        <authorList>
            <person name="Jaros S."/>
            <person name="Januszkiewicz K."/>
            <person name="Wedrychowicz H."/>
        </authorList>
    </citation>
    <scope>NUCLEOTIDE SEQUENCE [LARGE SCALE GENOMIC DNA]</scope>
    <source>
        <strain evidence="1 2">DSM 5091</strain>
    </source>
</reference>
<dbReference type="STRING" id="1122189.SAMN02745165_00304"/>
<dbReference type="Proteomes" id="UP000184171">
    <property type="component" value="Unassembled WGS sequence"/>
</dbReference>
<name>A0A1M6BUE0_MALRU</name>
<dbReference type="GO" id="GO:0009143">
    <property type="term" value="P:nucleoside triphosphate catabolic process"/>
    <property type="evidence" value="ECO:0007669"/>
    <property type="project" value="InterPro"/>
</dbReference>
<keyword evidence="2" id="KW-1185">Reference proteome</keyword>
<dbReference type="Pfam" id="PF12643">
    <property type="entry name" value="MazG-like"/>
    <property type="match status" value="1"/>
</dbReference>
<dbReference type="InterPro" id="IPR025984">
    <property type="entry name" value="DCTPP"/>
</dbReference>
<dbReference type="PIRSF" id="PIRSF029826">
    <property type="entry name" value="UCP029826_pph"/>
    <property type="match status" value="1"/>
</dbReference>
<organism evidence="1 2">
    <name type="scientific">Malonomonas rubra DSM 5091</name>
    <dbReference type="NCBI Taxonomy" id="1122189"/>
    <lineage>
        <taxon>Bacteria</taxon>
        <taxon>Pseudomonadati</taxon>
        <taxon>Thermodesulfobacteriota</taxon>
        <taxon>Desulfuromonadia</taxon>
        <taxon>Desulfuromonadales</taxon>
        <taxon>Geopsychrobacteraceae</taxon>
        <taxon>Malonomonas</taxon>
    </lineage>
</organism>
<dbReference type="SUPFAM" id="SSF101386">
    <property type="entry name" value="all-alpha NTP pyrophosphatases"/>
    <property type="match status" value="1"/>
</dbReference>
<dbReference type="EMBL" id="FQZT01000001">
    <property type="protein sequence ID" value="SHI52375.1"/>
    <property type="molecule type" value="Genomic_DNA"/>
</dbReference>
<dbReference type="PANTHER" id="PTHR46523">
    <property type="entry name" value="DCTP PYROPHOSPHATASE 1"/>
    <property type="match status" value="1"/>
</dbReference>
<dbReference type="Gene3D" id="1.10.287.1080">
    <property type="entry name" value="MazG-like"/>
    <property type="match status" value="1"/>
</dbReference>
<dbReference type="InterPro" id="IPR052555">
    <property type="entry name" value="dCTP_Pyrophosphatase"/>
</dbReference>
<proteinExistence type="predicted"/>
<evidence type="ECO:0000313" key="1">
    <source>
        <dbReference type="EMBL" id="SHI52375.1"/>
    </source>
</evidence>